<dbReference type="Proteomes" id="UP000177287">
    <property type="component" value="Unassembled WGS sequence"/>
</dbReference>
<comment type="pathway">
    <text evidence="1">One-carbon metabolism; tetrahydrofolate interconversion.</text>
</comment>
<evidence type="ECO:0000256" key="2">
    <source>
        <dbReference type="ARBA" id="ARBA00022563"/>
    </source>
</evidence>
<keyword evidence="2" id="KW-0554">One-carbon metabolism</keyword>
<dbReference type="AlphaFoldDB" id="A0A1G2RJB3"/>
<dbReference type="InterPro" id="IPR020630">
    <property type="entry name" value="THF_DH/CycHdrlase_cat_dom"/>
</dbReference>
<dbReference type="GO" id="GO:0005829">
    <property type="term" value="C:cytosol"/>
    <property type="evidence" value="ECO:0007669"/>
    <property type="project" value="TreeGrafter"/>
</dbReference>
<evidence type="ECO:0000256" key="8">
    <source>
        <dbReference type="ARBA" id="ARBA00023268"/>
    </source>
</evidence>
<keyword evidence="7" id="KW-0486">Methionine biosynthesis</keyword>
<organism evidence="11 12">
    <name type="scientific">Candidatus Wildermuthbacteria bacterium RIFCSPLOWO2_01_FULL_47_18</name>
    <dbReference type="NCBI Taxonomy" id="1802460"/>
    <lineage>
        <taxon>Bacteria</taxon>
        <taxon>Candidatus Wildermuthiibacteriota</taxon>
    </lineage>
</organism>
<feature type="domain" description="Tetrahydrofolate dehydrogenase/cyclohydrolase NAD(P)-binding" evidence="10">
    <location>
        <begin position="137"/>
        <end position="270"/>
    </location>
</feature>
<feature type="domain" description="Tetrahydrofolate dehydrogenase/cyclohydrolase catalytic" evidence="9">
    <location>
        <begin position="3"/>
        <end position="113"/>
    </location>
</feature>
<keyword evidence="5" id="KW-0521">NADP</keyword>
<dbReference type="GO" id="GO:0004488">
    <property type="term" value="F:methylenetetrahydrofolate dehydrogenase (NADP+) activity"/>
    <property type="evidence" value="ECO:0007669"/>
    <property type="project" value="InterPro"/>
</dbReference>
<evidence type="ECO:0000259" key="10">
    <source>
        <dbReference type="Pfam" id="PF02882"/>
    </source>
</evidence>
<reference evidence="11 12" key="1">
    <citation type="journal article" date="2016" name="Nat. Commun.">
        <title>Thousands of microbial genomes shed light on interconnected biogeochemical processes in an aquifer system.</title>
        <authorList>
            <person name="Anantharaman K."/>
            <person name="Brown C.T."/>
            <person name="Hug L.A."/>
            <person name="Sharon I."/>
            <person name="Castelle C.J."/>
            <person name="Probst A.J."/>
            <person name="Thomas B.C."/>
            <person name="Singh A."/>
            <person name="Wilkins M.J."/>
            <person name="Karaoz U."/>
            <person name="Brodie E.L."/>
            <person name="Williams K.H."/>
            <person name="Hubbard S.S."/>
            <person name="Banfield J.F."/>
        </authorList>
    </citation>
    <scope>NUCLEOTIDE SEQUENCE [LARGE SCALE GENOMIC DNA]</scope>
</reference>
<evidence type="ECO:0008006" key="13">
    <source>
        <dbReference type="Google" id="ProtNLM"/>
    </source>
</evidence>
<evidence type="ECO:0000259" key="9">
    <source>
        <dbReference type="Pfam" id="PF00763"/>
    </source>
</evidence>
<proteinExistence type="predicted"/>
<dbReference type="InterPro" id="IPR046346">
    <property type="entry name" value="Aminoacid_DH-like_N_sf"/>
</dbReference>
<keyword evidence="4" id="KW-0378">Hydrolase</keyword>
<keyword evidence="7" id="KW-0028">Amino-acid biosynthesis</keyword>
<dbReference type="Pfam" id="PF00763">
    <property type="entry name" value="THF_DHG_CYH"/>
    <property type="match status" value="1"/>
</dbReference>
<sequence length="274" mass="28614">MLVDGRKIASDIAEELKAELVSVPKLKLLVIQVGADPATESFIRMKKAFADKVGIEVTIEKFLDTATTAELVARVQKANADANVTGMIVQLPMPTSVSTREVLDTISPAKDPDLLSAESKTNFALGTSEILPPVVGAIAEVLARYYVDVTELSTVVVGYGSLVGEPVTVWLKNKGVDYALVTSQTGDKVKIIKAAELLITGAGDSGVIKPEMISIGVVIVDAGTSEHGGVMMGDCDPACATKAALMTPVPGGVGPIAVATLFRNLVLLSRRAAK</sequence>
<dbReference type="Gene3D" id="3.40.50.720">
    <property type="entry name" value="NAD(P)-binding Rossmann-like Domain"/>
    <property type="match status" value="1"/>
</dbReference>
<dbReference type="Pfam" id="PF02882">
    <property type="entry name" value="THF_DHG_CYH_C"/>
    <property type="match status" value="1"/>
</dbReference>
<name>A0A1G2RJB3_9BACT</name>
<dbReference type="GO" id="GO:0006164">
    <property type="term" value="P:purine nucleotide biosynthetic process"/>
    <property type="evidence" value="ECO:0007669"/>
    <property type="project" value="UniProtKB-KW"/>
</dbReference>
<evidence type="ECO:0000256" key="6">
    <source>
        <dbReference type="ARBA" id="ARBA00023002"/>
    </source>
</evidence>
<dbReference type="GO" id="GO:0009086">
    <property type="term" value="P:methionine biosynthetic process"/>
    <property type="evidence" value="ECO:0007669"/>
    <property type="project" value="UniProtKB-KW"/>
</dbReference>
<dbReference type="SUPFAM" id="SSF51735">
    <property type="entry name" value="NAD(P)-binding Rossmann-fold domains"/>
    <property type="match status" value="1"/>
</dbReference>
<comment type="caution">
    <text evidence="11">The sequence shown here is derived from an EMBL/GenBank/DDBJ whole genome shotgun (WGS) entry which is preliminary data.</text>
</comment>
<evidence type="ECO:0000256" key="1">
    <source>
        <dbReference type="ARBA" id="ARBA00004777"/>
    </source>
</evidence>
<dbReference type="Gene3D" id="3.40.50.10860">
    <property type="entry name" value="Leucine Dehydrogenase, chain A, domain 1"/>
    <property type="match status" value="1"/>
</dbReference>
<evidence type="ECO:0000256" key="5">
    <source>
        <dbReference type="ARBA" id="ARBA00022857"/>
    </source>
</evidence>
<dbReference type="PANTHER" id="PTHR48099:SF5">
    <property type="entry name" value="C-1-TETRAHYDROFOLATE SYNTHASE, CYTOPLASMIC"/>
    <property type="match status" value="1"/>
</dbReference>
<dbReference type="InterPro" id="IPR000672">
    <property type="entry name" value="THF_DH/CycHdrlase"/>
</dbReference>
<keyword evidence="3" id="KW-0658">Purine biosynthesis</keyword>
<dbReference type="InterPro" id="IPR036291">
    <property type="entry name" value="NAD(P)-bd_dom_sf"/>
</dbReference>
<accession>A0A1G2RJB3</accession>
<evidence type="ECO:0000256" key="3">
    <source>
        <dbReference type="ARBA" id="ARBA00022755"/>
    </source>
</evidence>
<dbReference type="EMBL" id="MHUF01000008">
    <property type="protein sequence ID" value="OHA72933.1"/>
    <property type="molecule type" value="Genomic_DNA"/>
</dbReference>
<evidence type="ECO:0000256" key="4">
    <source>
        <dbReference type="ARBA" id="ARBA00022801"/>
    </source>
</evidence>
<dbReference type="GO" id="GO:0004477">
    <property type="term" value="F:methenyltetrahydrofolate cyclohydrolase activity"/>
    <property type="evidence" value="ECO:0007669"/>
    <property type="project" value="TreeGrafter"/>
</dbReference>
<dbReference type="InterPro" id="IPR020631">
    <property type="entry name" value="THF_DH/CycHdrlase_NAD-bd_dom"/>
</dbReference>
<evidence type="ECO:0000313" key="12">
    <source>
        <dbReference type="Proteomes" id="UP000177287"/>
    </source>
</evidence>
<protein>
    <recommendedName>
        <fullName evidence="13">Methenyltetrahydrofolate cyclohydrolase</fullName>
    </recommendedName>
</protein>
<evidence type="ECO:0000313" key="11">
    <source>
        <dbReference type="EMBL" id="OHA72933.1"/>
    </source>
</evidence>
<evidence type="ECO:0000256" key="7">
    <source>
        <dbReference type="ARBA" id="ARBA00023167"/>
    </source>
</evidence>
<dbReference type="GO" id="GO:0035999">
    <property type="term" value="P:tetrahydrofolate interconversion"/>
    <property type="evidence" value="ECO:0007669"/>
    <property type="project" value="TreeGrafter"/>
</dbReference>
<keyword evidence="8" id="KW-0511">Multifunctional enzyme</keyword>
<keyword evidence="6" id="KW-0560">Oxidoreductase</keyword>
<dbReference type="PRINTS" id="PR00085">
    <property type="entry name" value="THFDHDRGNASE"/>
</dbReference>
<gene>
    <name evidence="11" type="ORF">A3A27_02235</name>
</gene>
<dbReference type="PANTHER" id="PTHR48099">
    <property type="entry name" value="C-1-TETRAHYDROFOLATE SYNTHASE, CYTOPLASMIC-RELATED"/>
    <property type="match status" value="1"/>
</dbReference>
<dbReference type="SUPFAM" id="SSF53223">
    <property type="entry name" value="Aminoacid dehydrogenase-like, N-terminal domain"/>
    <property type="match status" value="1"/>
</dbReference>